<evidence type="ECO:0000256" key="1">
    <source>
        <dbReference type="SAM" id="Phobius"/>
    </source>
</evidence>
<sequence length="186" mass="21173">MPKKFRRKTTRFAKTKTRKNVLMNSVIGLLSLFLIAFIYSFSQKYNRNGVSMNTIQMTFPAYPEQAKLASEFFDENPVLDIEIEIRNGCGENGLAGDISDFLRSNQFDVIRSEDADHFGYAKTLLISRNENYEAIKLVSSFLGFDIEDNSRVLIQPDESIGADLTLILGKDYLSINPISEFLKSQF</sequence>
<proteinExistence type="predicted"/>
<protein>
    <recommendedName>
        <fullName evidence="2">LytR/CpsA/Psr regulator C-terminal domain-containing protein</fullName>
    </recommendedName>
</protein>
<dbReference type="Pfam" id="PF13399">
    <property type="entry name" value="LytR_C"/>
    <property type="match status" value="1"/>
</dbReference>
<organism evidence="3">
    <name type="scientific">marine metagenome</name>
    <dbReference type="NCBI Taxonomy" id="408172"/>
    <lineage>
        <taxon>unclassified sequences</taxon>
        <taxon>metagenomes</taxon>
        <taxon>ecological metagenomes</taxon>
    </lineage>
</organism>
<feature type="domain" description="LytR/CpsA/Psr regulator C-terminal" evidence="2">
    <location>
        <begin position="80"/>
        <end position="172"/>
    </location>
</feature>
<keyword evidence="1" id="KW-1133">Transmembrane helix</keyword>
<keyword evidence="1" id="KW-0472">Membrane</keyword>
<keyword evidence="1" id="KW-0812">Transmembrane</keyword>
<evidence type="ECO:0000313" key="3">
    <source>
        <dbReference type="EMBL" id="SVD59956.1"/>
    </source>
</evidence>
<accession>A0A382WLX5</accession>
<dbReference type="InterPro" id="IPR027381">
    <property type="entry name" value="LytR/CpsA/Psr_C"/>
</dbReference>
<reference evidence="3" key="1">
    <citation type="submission" date="2018-05" db="EMBL/GenBank/DDBJ databases">
        <authorList>
            <person name="Lanie J.A."/>
            <person name="Ng W.-L."/>
            <person name="Kazmierczak K.M."/>
            <person name="Andrzejewski T.M."/>
            <person name="Davidsen T.M."/>
            <person name="Wayne K.J."/>
            <person name="Tettelin H."/>
            <person name="Glass J.I."/>
            <person name="Rusch D."/>
            <person name="Podicherti R."/>
            <person name="Tsui H.-C.T."/>
            <person name="Winkler M.E."/>
        </authorList>
    </citation>
    <scope>NUCLEOTIDE SEQUENCE</scope>
</reference>
<gene>
    <name evidence="3" type="ORF">METZ01_LOCUS412810</name>
</gene>
<feature type="transmembrane region" description="Helical" evidence="1">
    <location>
        <begin position="21"/>
        <end position="41"/>
    </location>
</feature>
<dbReference type="EMBL" id="UINC01161011">
    <property type="protein sequence ID" value="SVD59956.1"/>
    <property type="molecule type" value="Genomic_DNA"/>
</dbReference>
<dbReference type="Gene3D" id="3.30.70.2390">
    <property type="match status" value="1"/>
</dbReference>
<evidence type="ECO:0000259" key="2">
    <source>
        <dbReference type="Pfam" id="PF13399"/>
    </source>
</evidence>
<name>A0A382WLX5_9ZZZZ</name>
<dbReference type="AlphaFoldDB" id="A0A382WLX5"/>